<comment type="caution">
    <text evidence="6">The sequence shown here is derived from an EMBL/GenBank/DDBJ whole genome shotgun (WGS) entry which is preliminary data.</text>
</comment>
<evidence type="ECO:0000256" key="4">
    <source>
        <dbReference type="ARBA" id="ARBA00022807"/>
    </source>
</evidence>
<feature type="domain" description="NlpC/P60" evidence="5">
    <location>
        <begin position="165"/>
        <end position="292"/>
    </location>
</feature>
<evidence type="ECO:0000313" key="9">
    <source>
        <dbReference type="Proteomes" id="UP000182800"/>
    </source>
</evidence>
<dbReference type="STRING" id="1653334.GA0071312_1572"/>
<keyword evidence="3 6" id="KW-0378">Hydrolase</keyword>
<dbReference type="InterPro" id="IPR041382">
    <property type="entry name" value="SH3_16"/>
</dbReference>
<proteinExistence type="inferred from homology"/>
<dbReference type="GO" id="GO:0006508">
    <property type="term" value="P:proteolysis"/>
    <property type="evidence" value="ECO:0007669"/>
    <property type="project" value="UniProtKB-KW"/>
</dbReference>
<accession>A0A0P7ZYP3</accession>
<comment type="similarity">
    <text evidence="1">Belongs to the peptidase C40 family.</text>
</comment>
<keyword evidence="4" id="KW-0788">Thiol protease</keyword>
<evidence type="ECO:0000256" key="1">
    <source>
        <dbReference type="ARBA" id="ARBA00007074"/>
    </source>
</evidence>
<organism evidence="6 8">
    <name type="scientific">Saliniramus fredricksonii</name>
    <dbReference type="NCBI Taxonomy" id="1653334"/>
    <lineage>
        <taxon>Bacteria</taxon>
        <taxon>Pseudomonadati</taxon>
        <taxon>Pseudomonadota</taxon>
        <taxon>Alphaproteobacteria</taxon>
        <taxon>Hyphomicrobiales</taxon>
        <taxon>Salinarimonadaceae</taxon>
        <taxon>Saliniramus</taxon>
    </lineage>
</organism>
<dbReference type="OrthoDB" id="9813368at2"/>
<name>A0A0P7ZYP3_9HYPH</name>
<evidence type="ECO:0000256" key="3">
    <source>
        <dbReference type="ARBA" id="ARBA00022801"/>
    </source>
</evidence>
<evidence type="ECO:0000313" key="7">
    <source>
        <dbReference type="EMBL" id="SCC80574.1"/>
    </source>
</evidence>
<keyword evidence="9" id="KW-1185">Reference proteome</keyword>
<dbReference type="PATRIC" id="fig|1653334.4.peg.225"/>
<evidence type="ECO:0000256" key="2">
    <source>
        <dbReference type="ARBA" id="ARBA00022670"/>
    </source>
</evidence>
<dbReference type="SUPFAM" id="SSF54001">
    <property type="entry name" value="Cysteine proteinases"/>
    <property type="match status" value="1"/>
</dbReference>
<reference evidence="6 8" key="1">
    <citation type="submission" date="2015-09" db="EMBL/GenBank/DDBJ databases">
        <title>Identification and resolution of microdiversity through metagenomic sequencing of parallel consortia.</title>
        <authorList>
            <person name="Nelson W.C."/>
            <person name="Romine M.F."/>
            <person name="Lindemann S.R."/>
        </authorList>
    </citation>
    <scope>NUCLEOTIDE SEQUENCE [LARGE SCALE GENOMIC DNA]</scope>
    <source>
        <strain evidence="6">HL-109</strain>
    </source>
</reference>
<dbReference type="Proteomes" id="UP000182800">
    <property type="component" value="Unassembled WGS sequence"/>
</dbReference>
<protein>
    <submittedName>
        <fullName evidence="7">Cell wall-associated hydrolase, NlpC family</fullName>
    </submittedName>
    <submittedName>
        <fullName evidence="6">Cell wall-associated hydrolases (Invasion-associated proteins)</fullName>
    </submittedName>
</protein>
<dbReference type="Pfam" id="PF18348">
    <property type="entry name" value="SH3_16"/>
    <property type="match status" value="1"/>
</dbReference>
<keyword evidence="2" id="KW-0645">Protease</keyword>
<evidence type="ECO:0000313" key="6">
    <source>
        <dbReference type="EMBL" id="KPQ10070.1"/>
    </source>
</evidence>
<dbReference type="EMBL" id="LJSX01000019">
    <property type="protein sequence ID" value="KPQ10070.1"/>
    <property type="molecule type" value="Genomic_DNA"/>
</dbReference>
<dbReference type="InterPro" id="IPR051794">
    <property type="entry name" value="PG_Endopeptidase_C40"/>
</dbReference>
<gene>
    <name evidence="7" type="ORF">GA0071312_1572</name>
    <name evidence="6" type="ORF">HLUCCO17_12395</name>
</gene>
<evidence type="ECO:0000259" key="5">
    <source>
        <dbReference type="PROSITE" id="PS51935"/>
    </source>
</evidence>
<dbReference type="GO" id="GO:0008234">
    <property type="term" value="F:cysteine-type peptidase activity"/>
    <property type="evidence" value="ECO:0007669"/>
    <property type="project" value="UniProtKB-KW"/>
</dbReference>
<dbReference type="PANTHER" id="PTHR47359">
    <property type="entry name" value="PEPTIDOGLYCAN DL-ENDOPEPTIDASE CWLO"/>
    <property type="match status" value="1"/>
</dbReference>
<dbReference type="InterPro" id="IPR038765">
    <property type="entry name" value="Papain-like_cys_pep_sf"/>
</dbReference>
<dbReference type="Pfam" id="PF00877">
    <property type="entry name" value="NLPC_P60"/>
    <property type="match status" value="1"/>
</dbReference>
<dbReference type="PANTHER" id="PTHR47359:SF3">
    <property type="entry name" value="NLP_P60 DOMAIN-CONTAINING PROTEIN-RELATED"/>
    <property type="match status" value="1"/>
</dbReference>
<dbReference type="InterPro" id="IPR000064">
    <property type="entry name" value="NLP_P60_dom"/>
</dbReference>
<reference evidence="7 9" key="2">
    <citation type="submission" date="2016-08" db="EMBL/GenBank/DDBJ databases">
        <authorList>
            <person name="Varghese N."/>
            <person name="Submissions Spin"/>
        </authorList>
    </citation>
    <scope>NUCLEOTIDE SEQUENCE [LARGE SCALE GENOMIC DNA]</scope>
    <source>
        <strain evidence="7 9">HL-109</strain>
    </source>
</reference>
<dbReference type="Proteomes" id="UP000050497">
    <property type="component" value="Unassembled WGS sequence"/>
</dbReference>
<evidence type="ECO:0000313" key="8">
    <source>
        <dbReference type="Proteomes" id="UP000050497"/>
    </source>
</evidence>
<sequence>MSDARDFDPRLTPARPDLAATHLRGRIAAAHYADGTLMRVVATHTALRREPRSDASLDTELLAGEAFITYETDENGFAWGQSVGDGYVGHVARDDLDPQAPEPTHRLTALRSPLYPGPSLKLPTQSFLSLNARLHVSAIEGAYARIACGSHGGGYVHTAHIAPLAALEDDPVAVAERFLHTPYLWGGRTSLGLDCSGLVQLSLAAAGIYAPRDADMQEAGLGQALAIDDELAHLTRGDLVFWKGHVGIMCDGATLLHANGHHMAVAREPLAQARERIAKNSFGPITGIRRVERRA</sequence>
<dbReference type="RefSeq" id="WP_074444511.1">
    <property type="nucleotide sequence ID" value="NZ_FMBM01000002.1"/>
</dbReference>
<dbReference type="EMBL" id="FMBM01000002">
    <property type="protein sequence ID" value="SCC80574.1"/>
    <property type="molecule type" value="Genomic_DNA"/>
</dbReference>
<dbReference type="Gene3D" id="3.90.1720.10">
    <property type="entry name" value="endopeptidase domain like (from Nostoc punctiforme)"/>
    <property type="match status" value="1"/>
</dbReference>
<dbReference type="PROSITE" id="PS51935">
    <property type="entry name" value="NLPC_P60"/>
    <property type="match status" value="1"/>
</dbReference>
<dbReference type="AlphaFoldDB" id="A0A0P7ZYP3"/>